<evidence type="ECO:0000313" key="10">
    <source>
        <dbReference type="Proteomes" id="UP001230220"/>
    </source>
</evidence>
<keyword evidence="3" id="KW-1003">Cell membrane</keyword>
<feature type="transmembrane region" description="Helical" evidence="7">
    <location>
        <begin position="119"/>
        <end position="136"/>
    </location>
</feature>
<comment type="subcellular location">
    <subcellularLocation>
        <location evidence="1">Cell membrane</location>
        <topology evidence="1">Multi-pass membrane protein</topology>
    </subcellularLocation>
</comment>
<protein>
    <submittedName>
        <fullName evidence="9">Drug/metabolite transporter (DMT)-like permease</fullName>
    </submittedName>
</protein>
<feature type="transmembrane region" description="Helical" evidence="7">
    <location>
        <begin position="63"/>
        <end position="81"/>
    </location>
</feature>
<feature type="transmembrane region" description="Helical" evidence="7">
    <location>
        <begin position="260"/>
        <end position="277"/>
    </location>
</feature>
<feature type="transmembrane region" description="Helical" evidence="7">
    <location>
        <begin position="142"/>
        <end position="161"/>
    </location>
</feature>
<dbReference type="InterPro" id="IPR051258">
    <property type="entry name" value="Diverse_Substrate_Transporter"/>
</dbReference>
<reference evidence="9 10" key="1">
    <citation type="submission" date="2023-07" db="EMBL/GenBank/DDBJ databases">
        <title>Genomic Encyclopedia of Type Strains, Phase IV (KMG-IV): sequencing the most valuable type-strain genomes for metagenomic binning, comparative biology and taxonomic classification.</title>
        <authorList>
            <person name="Goeker M."/>
        </authorList>
    </citation>
    <scope>NUCLEOTIDE SEQUENCE [LARGE SCALE GENOMIC DNA]</scope>
    <source>
        <strain evidence="9 10">DSM 16784</strain>
    </source>
</reference>
<feature type="transmembrane region" description="Helical" evidence="7">
    <location>
        <begin position="93"/>
        <end position="112"/>
    </location>
</feature>
<evidence type="ECO:0000256" key="6">
    <source>
        <dbReference type="ARBA" id="ARBA00023136"/>
    </source>
</evidence>
<accession>A0ABU0E245</accession>
<dbReference type="SUPFAM" id="SSF103481">
    <property type="entry name" value="Multidrug resistance efflux transporter EmrE"/>
    <property type="match status" value="2"/>
</dbReference>
<evidence type="ECO:0000256" key="7">
    <source>
        <dbReference type="SAM" id="Phobius"/>
    </source>
</evidence>
<evidence type="ECO:0000256" key="3">
    <source>
        <dbReference type="ARBA" id="ARBA00022475"/>
    </source>
</evidence>
<feature type="transmembrane region" description="Helical" evidence="7">
    <location>
        <begin position="236"/>
        <end position="254"/>
    </location>
</feature>
<evidence type="ECO:0000256" key="2">
    <source>
        <dbReference type="ARBA" id="ARBA00007362"/>
    </source>
</evidence>
<feature type="domain" description="EamA" evidence="8">
    <location>
        <begin position="144"/>
        <end position="275"/>
    </location>
</feature>
<feature type="transmembrane region" description="Helical" evidence="7">
    <location>
        <begin position="173"/>
        <end position="194"/>
    </location>
</feature>
<keyword evidence="4 7" id="KW-0812">Transmembrane</keyword>
<evidence type="ECO:0000313" key="9">
    <source>
        <dbReference type="EMBL" id="MDQ0360788.1"/>
    </source>
</evidence>
<dbReference type="EMBL" id="JAUSUR010000002">
    <property type="protein sequence ID" value="MDQ0360788.1"/>
    <property type="molecule type" value="Genomic_DNA"/>
</dbReference>
<dbReference type="PANTHER" id="PTHR42920">
    <property type="entry name" value="OS03G0707200 PROTEIN-RELATED"/>
    <property type="match status" value="1"/>
</dbReference>
<keyword evidence="6 7" id="KW-0472">Membrane</keyword>
<dbReference type="RefSeq" id="WP_307406951.1">
    <property type="nucleotide sequence ID" value="NZ_JAUSUR010000002.1"/>
</dbReference>
<evidence type="ECO:0000256" key="1">
    <source>
        <dbReference type="ARBA" id="ARBA00004651"/>
    </source>
</evidence>
<name>A0ABU0E245_9FIRM</name>
<dbReference type="PANTHER" id="PTHR42920:SF5">
    <property type="entry name" value="EAMA DOMAIN-CONTAINING PROTEIN"/>
    <property type="match status" value="1"/>
</dbReference>
<dbReference type="InterPro" id="IPR037185">
    <property type="entry name" value="EmrE-like"/>
</dbReference>
<proteinExistence type="inferred from homology"/>
<comment type="caution">
    <text evidence="9">The sequence shown here is derived from an EMBL/GenBank/DDBJ whole genome shotgun (WGS) entry which is preliminary data.</text>
</comment>
<sequence>MEKKATLSLILTTVFWGLGFIFVDRALLAGWEAFPLLMARGLIGGGVLFIFSYKNKWFKNKKTIKLGMISGGLFFLGFAFQTTGQGLSSVPNTAFITTLNVLFVPLISKVFLHKSIDTKVYIAGIIALIGTAVLSFNGSLSFHFGDILLIICAIFFALQIIYNEKCGEHNDPISITCIQLLTMGVLSLICMPVFNQTTIPSVGWENILYLAVFSSAMASVLQLFGQSHVEPSRASLILSMEAVIGTFASILFLGQPLEPSIIVGGTLMISAVLLVEYKPKQLSMEKA</sequence>
<dbReference type="Proteomes" id="UP001230220">
    <property type="component" value="Unassembled WGS sequence"/>
</dbReference>
<evidence type="ECO:0000259" key="8">
    <source>
        <dbReference type="Pfam" id="PF00892"/>
    </source>
</evidence>
<gene>
    <name evidence="9" type="ORF">J2S15_001533</name>
</gene>
<evidence type="ECO:0000256" key="4">
    <source>
        <dbReference type="ARBA" id="ARBA00022692"/>
    </source>
</evidence>
<comment type="similarity">
    <text evidence="2">Belongs to the EamA transporter family.</text>
</comment>
<dbReference type="Pfam" id="PF00892">
    <property type="entry name" value="EamA"/>
    <property type="match status" value="2"/>
</dbReference>
<feature type="transmembrane region" description="Helical" evidence="7">
    <location>
        <begin position="206"/>
        <end position="224"/>
    </location>
</feature>
<feature type="domain" description="EamA" evidence="8">
    <location>
        <begin position="6"/>
        <end position="135"/>
    </location>
</feature>
<organism evidence="9 10">
    <name type="scientific">Breznakia pachnodae</name>
    <dbReference type="NCBI Taxonomy" id="265178"/>
    <lineage>
        <taxon>Bacteria</taxon>
        <taxon>Bacillati</taxon>
        <taxon>Bacillota</taxon>
        <taxon>Erysipelotrichia</taxon>
        <taxon>Erysipelotrichales</taxon>
        <taxon>Erysipelotrichaceae</taxon>
        <taxon>Breznakia</taxon>
    </lineage>
</organism>
<feature type="transmembrane region" description="Helical" evidence="7">
    <location>
        <begin position="33"/>
        <end position="51"/>
    </location>
</feature>
<dbReference type="InterPro" id="IPR000620">
    <property type="entry name" value="EamA_dom"/>
</dbReference>
<keyword evidence="5 7" id="KW-1133">Transmembrane helix</keyword>
<keyword evidence="10" id="KW-1185">Reference proteome</keyword>
<evidence type="ECO:0000256" key="5">
    <source>
        <dbReference type="ARBA" id="ARBA00022989"/>
    </source>
</evidence>
<feature type="transmembrane region" description="Helical" evidence="7">
    <location>
        <begin position="7"/>
        <end position="27"/>
    </location>
</feature>